<comment type="caution">
    <text evidence="2">The sequence shown here is derived from an EMBL/GenBank/DDBJ whole genome shotgun (WGS) entry which is preliminary data.</text>
</comment>
<evidence type="ECO:0000259" key="1">
    <source>
        <dbReference type="Pfam" id="PF04167"/>
    </source>
</evidence>
<dbReference type="SUPFAM" id="SSF159234">
    <property type="entry name" value="FomD-like"/>
    <property type="match status" value="1"/>
</dbReference>
<evidence type="ECO:0000313" key="2">
    <source>
        <dbReference type="EMBL" id="GAA0315283.1"/>
    </source>
</evidence>
<dbReference type="PANTHER" id="PTHR41271:SF1">
    <property type="entry name" value="DUF402 DOMAIN-CONTAINING PROTEIN"/>
    <property type="match status" value="1"/>
</dbReference>
<dbReference type="InterPro" id="IPR035930">
    <property type="entry name" value="FomD-like_sf"/>
</dbReference>
<dbReference type="PANTHER" id="PTHR41271">
    <property type="entry name" value="DUF402 DOMAIN-CONTAINING PROTEIN"/>
    <property type="match status" value="1"/>
</dbReference>
<dbReference type="Proteomes" id="UP001500782">
    <property type="component" value="Unassembled WGS sequence"/>
</dbReference>
<keyword evidence="3" id="KW-1185">Reference proteome</keyword>
<dbReference type="EMBL" id="BAAADJ010000003">
    <property type="protein sequence ID" value="GAA0315283.1"/>
    <property type="molecule type" value="Genomic_DNA"/>
</dbReference>
<name>A0ABP3FFZ6_9BACI</name>
<reference evidence="3" key="1">
    <citation type="journal article" date="2019" name="Int. J. Syst. Evol. Microbiol.">
        <title>The Global Catalogue of Microorganisms (GCM) 10K type strain sequencing project: providing services to taxonomists for standard genome sequencing and annotation.</title>
        <authorList>
            <consortium name="The Broad Institute Genomics Platform"/>
            <consortium name="The Broad Institute Genome Sequencing Center for Infectious Disease"/>
            <person name="Wu L."/>
            <person name="Ma J."/>
        </authorList>
    </citation>
    <scope>NUCLEOTIDE SEQUENCE [LARGE SCALE GENOMIC DNA]</scope>
    <source>
        <strain evidence="3">JCM 9731</strain>
    </source>
</reference>
<dbReference type="Pfam" id="PF04167">
    <property type="entry name" value="DUF402"/>
    <property type="match status" value="1"/>
</dbReference>
<evidence type="ECO:0000313" key="3">
    <source>
        <dbReference type="Proteomes" id="UP001500782"/>
    </source>
</evidence>
<proteinExistence type="predicted"/>
<sequence length="186" mass="22016">MLKRRTGNRAGWKRVKQQIYNQDVFDTKEFQGYATLIEMKEVTGPLFVNYGEREVCIVDHGFMWLQHFPNKGHYAMTTVFDQKGEIVQWYIDIITKTGTDQNGIPWFEDLYLDVVVLPTGEIIELDQDELEEAYAHGSLEENLYKLALNEKRQLLQKIRLNEFEWLNIVNQHKDLLYNRNATKKDL</sequence>
<organism evidence="2 3">
    <name type="scientific">Bacillus carboniphilus</name>
    <dbReference type="NCBI Taxonomy" id="86663"/>
    <lineage>
        <taxon>Bacteria</taxon>
        <taxon>Bacillati</taxon>
        <taxon>Bacillota</taxon>
        <taxon>Bacilli</taxon>
        <taxon>Bacillales</taxon>
        <taxon>Bacillaceae</taxon>
        <taxon>Bacillus</taxon>
    </lineage>
</organism>
<gene>
    <name evidence="2" type="ORF">GCM10008967_02250</name>
</gene>
<dbReference type="Gene3D" id="2.40.380.10">
    <property type="entry name" value="FomD-like"/>
    <property type="match status" value="1"/>
</dbReference>
<accession>A0ABP3FFZ6</accession>
<feature type="domain" description="DUF402" evidence="1">
    <location>
        <begin position="24"/>
        <end position="162"/>
    </location>
</feature>
<dbReference type="InterPro" id="IPR007295">
    <property type="entry name" value="DUF402"/>
</dbReference>
<dbReference type="RefSeq" id="WP_343795587.1">
    <property type="nucleotide sequence ID" value="NZ_BAAADJ010000003.1"/>
</dbReference>
<protein>
    <submittedName>
        <fullName evidence="2">DUF402 domain-containing protein</fullName>
    </submittedName>
</protein>